<dbReference type="Gene3D" id="3.40.390.80">
    <property type="entry name" value="Peptidase M60, enhancin-like domain 2"/>
    <property type="match status" value="1"/>
</dbReference>
<proteinExistence type="predicted"/>
<dbReference type="Gene3D" id="1.10.390.30">
    <property type="entry name" value="Peptidase M60, enhancin-like domain 3"/>
    <property type="match status" value="1"/>
</dbReference>
<name>A0A511IYY3_9ENTE</name>
<dbReference type="PANTHER" id="PTHR15730">
    <property type="entry name" value="EXPERIMENTAL AUTOIMMUNE PROSTATITIS ANTIGEN 2-RELATED"/>
    <property type="match status" value="1"/>
</dbReference>
<evidence type="ECO:0000259" key="1">
    <source>
        <dbReference type="PROSITE" id="PS51723"/>
    </source>
</evidence>
<dbReference type="InterPro" id="IPR051244">
    <property type="entry name" value="TCAF"/>
</dbReference>
<dbReference type="InterPro" id="IPR042279">
    <property type="entry name" value="Pep_M60_3"/>
</dbReference>
<gene>
    <name evidence="2" type="ORF">EVI01_02720</name>
</gene>
<dbReference type="Pfam" id="PF13402">
    <property type="entry name" value="Peptidase_M60"/>
    <property type="match status" value="1"/>
</dbReference>
<dbReference type="RefSeq" id="WP_010752098.1">
    <property type="nucleotide sequence ID" value="NZ_BJWF01000002.1"/>
</dbReference>
<dbReference type="AlphaFoldDB" id="A0A511IYY3"/>
<dbReference type="PROSITE" id="PS51723">
    <property type="entry name" value="PEPTIDASE_M60"/>
    <property type="match status" value="1"/>
</dbReference>
<comment type="caution">
    <text evidence="2">The sequence shown here is derived from an EMBL/GenBank/DDBJ whole genome shotgun (WGS) entry which is preliminary data.</text>
</comment>
<sequence length="404" mass="46458">MKRSALFWMFFSLIFVGGISVKADVLETQETSNQETINETEQKGITKVYAGRGGAENNRISQLRDYRYSYLDPVGVYAQVGDVLTVNVQEKEGMKLAIGSPKRNTEKTFVLKQGENTIQVENEGPVYVINTTDEDVTISVNGASGQMPFFTLGETTVEEFKAQMTQFTNAEDVQLVSQKAMVTVSYAMAKKYLGNPEELMRYYDRFLLAQDKVSGITDEGKPVNHTDRHLQHFVEVPFQYMYTDQEYMGFHGDLAMERLLKTNNGWGVWHESGHQRQQTPWKWSGVKESTVNIYSMAAQKELYGKITALDQYYPQMYQYLAKDNSEKVFNDLSNDVKMVMFGQLEMIFGEKFYPRLHQYYRENRINISSDAEKIQQFILNVSKITGYNMADYFEKNGALQSMKI</sequence>
<dbReference type="Gene3D" id="2.60.120.1250">
    <property type="entry name" value="Peptidase M60, enhancin-like domain 1"/>
    <property type="match status" value="1"/>
</dbReference>
<dbReference type="Proteomes" id="UP000321830">
    <property type="component" value="Unassembled WGS sequence"/>
</dbReference>
<reference evidence="2 3" key="1">
    <citation type="submission" date="2019-07" db="EMBL/GenBank/DDBJ databases">
        <title>Whole genome shotgun sequence of Enterococcus villorum NBRC 100699.</title>
        <authorList>
            <person name="Hosoyama A."/>
            <person name="Uohara A."/>
            <person name="Ohji S."/>
            <person name="Ichikawa N."/>
        </authorList>
    </citation>
    <scope>NUCLEOTIDE SEQUENCE [LARGE SCALE GENOMIC DNA]</scope>
    <source>
        <strain evidence="2 3">NBRC 100699</strain>
    </source>
</reference>
<dbReference type="InterPro" id="IPR031161">
    <property type="entry name" value="Peptidase_M60_dom"/>
</dbReference>
<evidence type="ECO:0000313" key="2">
    <source>
        <dbReference type="EMBL" id="GEL90935.1"/>
    </source>
</evidence>
<feature type="domain" description="Peptidase M60" evidence="1">
    <location>
        <begin position="69"/>
        <end position="349"/>
    </location>
</feature>
<accession>A0A511IYY3</accession>
<dbReference type="EMBL" id="BJWF01000002">
    <property type="protein sequence ID" value="GEL90935.1"/>
    <property type="molecule type" value="Genomic_DNA"/>
</dbReference>
<dbReference type="SMART" id="SM01276">
    <property type="entry name" value="M60-like"/>
    <property type="match status" value="1"/>
</dbReference>
<protein>
    <recommendedName>
        <fullName evidence="1">Peptidase M60 domain-containing protein</fullName>
    </recommendedName>
</protein>
<organism evidence="2 3">
    <name type="scientific">Enterococcus villorum</name>
    <dbReference type="NCBI Taxonomy" id="112904"/>
    <lineage>
        <taxon>Bacteria</taxon>
        <taxon>Bacillati</taxon>
        <taxon>Bacillota</taxon>
        <taxon>Bacilli</taxon>
        <taxon>Lactobacillales</taxon>
        <taxon>Enterococcaceae</taxon>
        <taxon>Enterococcus</taxon>
    </lineage>
</organism>
<evidence type="ECO:0000313" key="3">
    <source>
        <dbReference type="Proteomes" id="UP000321830"/>
    </source>
</evidence>
<dbReference type="PANTHER" id="PTHR15730:SF5">
    <property type="entry name" value="SI:CH211-210B2.2-RELATED"/>
    <property type="match status" value="1"/>
</dbReference>